<evidence type="ECO:0000313" key="2">
    <source>
        <dbReference type="Proteomes" id="UP000798662"/>
    </source>
</evidence>
<sequence>MMSVKKAPHAGFSEAIAAAANVLAGATDLPCSRSIPFPGDKAAFTTVATTTAMVVAQAVPQAVKLLAGVLVDDALKAGPPPAGDLPGDAAERKWLQAKAASKVAAALLAGAVKVRDAQWPQEFPVPVRALVHGAMSSVFERYKMGSKRPGGAAPSIESQEAAMALNLSDASVLVCKMGLDLCNNAVATAVSDRPHLLDFLFAACIDARRRAKAVLVACCPALRAAMALTPLAAAAVGDDVQQKAEV</sequence>
<proteinExistence type="predicted"/>
<reference evidence="1" key="1">
    <citation type="submission" date="2019-11" db="EMBL/GenBank/DDBJ databases">
        <title>Nori genome reveals adaptations in red seaweeds to the harsh intertidal environment.</title>
        <authorList>
            <person name="Wang D."/>
            <person name="Mao Y."/>
        </authorList>
    </citation>
    <scope>NUCLEOTIDE SEQUENCE</scope>
    <source>
        <tissue evidence="1">Gametophyte</tissue>
    </source>
</reference>
<evidence type="ECO:0000313" key="1">
    <source>
        <dbReference type="EMBL" id="KAK1864821.1"/>
    </source>
</evidence>
<keyword evidence="2" id="KW-1185">Reference proteome</keyword>
<gene>
    <name evidence="1" type="ORF">I4F81_007363</name>
</gene>
<accession>A0ACC3C4C6</accession>
<protein>
    <submittedName>
        <fullName evidence="1">Uncharacterized protein</fullName>
    </submittedName>
</protein>
<name>A0ACC3C4C6_PYRYE</name>
<dbReference type="EMBL" id="CM020619">
    <property type="protein sequence ID" value="KAK1864821.1"/>
    <property type="molecule type" value="Genomic_DNA"/>
</dbReference>
<organism evidence="1 2">
    <name type="scientific">Pyropia yezoensis</name>
    <name type="common">Susabi-nori</name>
    <name type="synonym">Porphyra yezoensis</name>
    <dbReference type="NCBI Taxonomy" id="2788"/>
    <lineage>
        <taxon>Eukaryota</taxon>
        <taxon>Rhodophyta</taxon>
        <taxon>Bangiophyceae</taxon>
        <taxon>Bangiales</taxon>
        <taxon>Bangiaceae</taxon>
        <taxon>Pyropia</taxon>
    </lineage>
</organism>
<dbReference type="Proteomes" id="UP000798662">
    <property type="component" value="Chromosome 2"/>
</dbReference>
<comment type="caution">
    <text evidence="1">The sequence shown here is derived from an EMBL/GenBank/DDBJ whole genome shotgun (WGS) entry which is preliminary data.</text>
</comment>